<feature type="compositionally biased region" description="Polar residues" evidence="4">
    <location>
        <begin position="428"/>
        <end position="440"/>
    </location>
</feature>
<protein>
    <submittedName>
        <fullName evidence="6">Homeobox domain-containing protein</fullName>
    </submittedName>
</protein>
<comment type="subcellular location">
    <subcellularLocation>
        <location evidence="1 2 3">Nucleus</location>
    </subcellularLocation>
</comment>
<feature type="compositionally biased region" description="Polar residues" evidence="4">
    <location>
        <begin position="591"/>
        <end position="605"/>
    </location>
</feature>
<evidence type="ECO:0000256" key="4">
    <source>
        <dbReference type="SAM" id="MobiDB-lite"/>
    </source>
</evidence>
<dbReference type="Pfam" id="PF00046">
    <property type="entry name" value="Homeodomain"/>
    <property type="match status" value="1"/>
</dbReference>
<keyword evidence="2 3" id="KW-0371">Homeobox</keyword>
<dbReference type="InterPro" id="IPR001356">
    <property type="entry name" value="HD"/>
</dbReference>
<comment type="caution">
    <text evidence="6">The sequence shown here is derived from an EMBL/GenBank/DDBJ whole genome shotgun (WGS) entry which is preliminary data.</text>
</comment>
<gene>
    <name evidence="6" type="primary">AVEN_143501_1</name>
    <name evidence="6" type="ORF">TNIN_333231</name>
</gene>
<sequence length="1712" mass="191947">MGSYCMENTWKANGLENNSTPVSTPNSISSDYMNIRIKEEPFDDYEIPPAANSHLNENDNSLEIVEIEKVIRSIKKEPPVITLSDESNDCSQVNVQASNETNLTETCASDNLNCKSQQQPISPSKTSKEITFGNRSINLVPHVGPIFDDGPNGSEATGTYPLRDISDNVPDQSQKFEKVVAHDKNNFYHTVPIIPRVLQYTPENSVHQVENLNAPGFVSNEQFNERHEQLQTAYSYHGSNDMDTFIQVPDNATAQNQNSRRKICKKDIRRVPQNVEKLCETLSSVEQFSICNDRIPDNSTSGTSNGDKKNKIKPKKRKTSQSPRKKIKNTKPFFPISQSQLDINPVFKNRFDAFNKRSIGTNNAKETNFTFAITNGLPTLRSSDELVTESPFTSVPPASGQMSAASPDNSTTEANFMFSMTNVLPTLSSSDEQVTESPFTSVPPASGQMNAGSPDNQINHENGTEISEPVSRITVPIFSGRSEAIGASVKSTSVESGRLPTDESRTNNNSAKLVCKNGDLTNNNNTSDRKNEAINSLKFPEELTIYPQSTLKRLKLKTIRVENDCDSIYSKHHIDEFLSDKKSPADKDENNTGNSPSAEQHTSTTKLSCTISANNFLEKTFSNVLSNENGNCSSITTQGFSNNKSTLNSNDLLDHFELQSNTYGSIKDKSPENNVEATVSANERLENFLSDTASQNNTFINSETQMQSVNTKLVKVSDKGEFFYSPDGRQFYSFNITFPFITPSETCSNDINIVSKHSVDGNILLDRAPHSNFVNLNSACSVSANNTSKRTQQVRIGSNNQSQSNFESELDSTSAVNNSYQASKSEFNIWILEMRGSNANGFKLQQSLHKNCFKCENFGLFYECINFSSVELLIKELLSKEPMEKENVFLYFLPAAVFYAKSSVKNSQEERSSPFSPPSESSNSVQSFNSHIFIGFSNWPKCNVINFIIKNSKRFNSCQSDKTIPTNSSDTNESNVFSTCPIQRDIERDSLIDSNLCDATEIKKEVMNENVTSRSELSTLSTWVNGVNITSDVNVTNQDDNDDYLSDECIILEEYASASNLKPERITGSYLKYSSSNTGNTVYDTGHNSNHILSSETAESLLPVNLGSNGVPNLSYNRDINNYSTQQTSFPSKDANSQCGEQFFPHTSFNCHTQHSSPQQVPVYSNNNVVYSENILHAVNNFIMLPSSQMDMNNNMNDTAAVTVQNVNFSPNQCSRITSHNFADSQLGIPHSLPNIALHQPFGIANQLQWQTSHRTHQVKQYSGNNSNHQFDKQRYERRMMESQAARWISDEVNNPVPNNLDRNYRNSMNERGVDRSFLQTSGGNIIKESMSNGLKCVDLQPCTYPRKENTVSNDTTSFPSHNVYTFPPTNGLSLAYQPFNNSNSANVRNQNVVQKENPLNTGITNSSLDLSTHSGRIPCVTSELFFSNGTGTISNACSSVHSSPAASSDEIYGDDYQRITNQSLNPNSYEAIVPHQSYSRDNLFNPGYAGLFTHTNHVISEMPVSRYQPNDCNFPNSSLRNVLPSSSSEVVNEDTSKMHGMMKQAIFHKDTNLLSSIYPEAERLRDDMQMKCNAIHLAYVNRRYEEVIHRIQNSKRFHPELHTELQKIWVETWKHIELTPMPGKITDRHPYPDSIYVNTDKVLNDAYKEDPYPKIEKRKLIAEEVNFSEKRVNTWFKNKRQRAKKDQEELAAGRVTATRGRRRGRRPLHPY</sequence>
<feature type="compositionally biased region" description="Basic and acidic residues" evidence="4">
    <location>
        <begin position="580"/>
        <end position="590"/>
    </location>
</feature>
<dbReference type="SUPFAM" id="SSF46689">
    <property type="entry name" value="Homeodomain-like"/>
    <property type="match status" value="1"/>
</dbReference>
<feature type="region of interest" description="Disordered" evidence="4">
    <location>
        <begin position="293"/>
        <end position="331"/>
    </location>
</feature>
<dbReference type="Proteomes" id="UP000886998">
    <property type="component" value="Unassembled WGS sequence"/>
</dbReference>
<evidence type="ECO:0000313" key="6">
    <source>
        <dbReference type="EMBL" id="GFY63837.1"/>
    </source>
</evidence>
<feature type="compositionally biased region" description="Polar residues" evidence="4">
    <location>
        <begin position="447"/>
        <end position="465"/>
    </location>
</feature>
<reference evidence="6" key="1">
    <citation type="submission" date="2020-08" db="EMBL/GenBank/DDBJ databases">
        <title>Multicomponent nature underlies the extraordinary mechanical properties of spider dragline silk.</title>
        <authorList>
            <person name="Kono N."/>
            <person name="Nakamura H."/>
            <person name="Mori M."/>
            <person name="Yoshida Y."/>
            <person name="Ohtoshi R."/>
            <person name="Malay A.D."/>
            <person name="Moran D.A.P."/>
            <person name="Tomita M."/>
            <person name="Numata K."/>
            <person name="Arakawa K."/>
        </authorList>
    </citation>
    <scope>NUCLEOTIDE SEQUENCE</scope>
</reference>
<accession>A0A8X6Y1W4</accession>
<feature type="region of interest" description="Disordered" evidence="4">
    <location>
        <begin position="1679"/>
        <end position="1712"/>
    </location>
</feature>
<dbReference type="GO" id="GO:0003677">
    <property type="term" value="F:DNA binding"/>
    <property type="evidence" value="ECO:0007669"/>
    <property type="project" value="UniProtKB-UniRule"/>
</dbReference>
<evidence type="ECO:0000259" key="5">
    <source>
        <dbReference type="PROSITE" id="PS50071"/>
    </source>
</evidence>
<proteinExistence type="predicted"/>
<feature type="region of interest" description="Disordered" evidence="4">
    <location>
        <begin position="428"/>
        <end position="467"/>
    </location>
</feature>
<evidence type="ECO:0000256" key="3">
    <source>
        <dbReference type="RuleBase" id="RU000682"/>
    </source>
</evidence>
<feature type="compositionally biased region" description="Basic residues" evidence="4">
    <location>
        <begin position="1700"/>
        <end position="1712"/>
    </location>
</feature>
<dbReference type="InterPro" id="IPR009057">
    <property type="entry name" value="Homeodomain-like_sf"/>
</dbReference>
<keyword evidence="7" id="KW-1185">Reference proteome</keyword>
<organism evidence="6 7">
    <name type="scientific">Trichonephila inaurata madagascariensis</name>
    <dbReference type="NCBI Taxonomy" id="2747483"/>
    <lineage>
        <taxon>Eukaryota</taxon>
        <taxon>Metazoa</taxon>
        <taxon>Ecdysozoa</taxon>
        <taxon>Arthropoda</taxon>
        <taxon>Chelicerata</taxon>
        <taxon>Arachnida</taxon>
        <taxon>Araneae</taxon>
        <taxon>Araneomorphae</taxon>
        <taxon>Entelegynae</taxon>
        <taxon>Araneoidea</taxon>
        <taxon>Nephilidae</taxon>
        <taxon>Trichonephila</taxon>
        <taxon>Trichonephila inaurata</taxon>
    </lineage>
</organism>
<feature type="DNA-binding region" description="Homeobox" evidence="2">
    <location>
        <begin position="1646"/>
        <end position="1688"/>
    </location>
</feature>
<feature type="domain" description="Homeobox" evidence="5">
    <location>
        <begin position="1644"/>
        <end position="1687"/>
    </location>
</feature>
<evidence type="ECO:0000256" key="1">
    <source>
        <dbReference type="ARBA" id="ARBA00004123"/>
    </source>
</evidence>
<feature type="compositionally biased region" description="Polar residues" evidence="4">
    <location>
        <begin position="400"/>
        <end position="409"/>
    </location>
</feature>
<dbReference type="SMART" id="SM00389">
    <property type="entry name" value="HOX"/>
    <property type="match status" value="1"/>
</dbReference>
<feature type="compositionally biased region" description="Basic residues" evidence="4">
    <location>
        <begin position="310"/>
        <end position="329"/>
    </location>
</feature>
<dbReference type="OrthoDB" id="6437733at2759"/>
<keyword evidence="2 3" id="KW-0238">DNA-binding</keyword>
<evidence type="ECO:0000313" key="7">
    <source>
        <dbReference type="Proteomes" id="UP000886998"/>
    </source>
</evidence>
<dbReference type="EMBL" id="BMAV01014951">
    <property type="protein sequence ID" value="GFY63837.1"/>
    <property type="molecule type" value="Genomic_DNA"/>
</dbReference>
<evidence type="ECO:0000256" key="2">
    <source>
        <dbReference type="PROSITE-ProRule" id="PRU00108"/>
    </source>
</evidence>
<keyword evidence="2 3" id="KW-0539">Nucleus</keyword>
<feature type="region of interest" description="Disordered" evidence="4">
    <location>
        <begin position="580"/>
        <end position="605"/>
    </location>
</feature>
<feature type="region of interest" description="Disordered" evidence="4">
    <location>
        <begin position="389"/>
        <end position="409"/>
    </location>
</feature>
<dbReference type="CDD" id="cd00086">
    <property type="entry name" value="homeodomain"/>
    <property type="match status" value="1"/>
</dbReference>
<dbReference type="PROSITE" id="PS50071">
    <property type="entry name" value="HOMEOBOX_2"/>
    <property type="match status" value="1"/>
</dbReference>
<dbReference type="Gene3D" id="1.10.10.60">
    <property type="entry name" value="Homeodomain-like"/>
    <property type="match status" value="1"/>
</dbReference>
<dbReference type="GO" id="GO:0005634">
    <property type="term" value="C:nucleus"/>
    <property type="evidence" value="ECO:0007669"/>
    <property type="project" value="UniProtKB-SubCell"/>
</dbReference>
<feature type="region of interest" description="Disordered" evidence="4">
    <location>
        <begin position="486"/>
        <end position="532"/>
    </location>
</feature>
<name>A0A8X6Y1W4_9ARAC</name>